<gene>
    <name evidence="6" type="ordered locus">Caka_0477</name>
</gene>
<dbReference type="OrthoDB" id="9803751at2"/>
<evidence type="ECO:0000256" key="2">
    <source>
        <dbReference type="ARBA" id="ARBA00022801"/>
    </source>
</evidence>
<dbReference type="KEGG" id="caa:Caka_0477"/>
<dbReference type="eggNOG" id="COG3119">
    <property type="taxonomic scope" value="Bacteria"/>
</dbReference>
<keyword evidence="2" id="KW-0378">Hydrolase</keyword>
<dbReference type="CDD" id="cd16153">
    <property type="entry name" value="sulfatase_like"/>
    <property type="match status" value="1"/>
</dbReference>
<feature type="domain" description="Sulfatase N-terminal" evidence="5">
    <location>
        <begin position="26"/>
        <end position="458"/>
    </location>
</feature>
<reference evidence="6 7" key="1">
    <citation type="journal article" date="2010" name="Stand. Genomic Sci.">
        <title>Complete genome sequence of Coraliomargarita akajimensis type strain (04OKA010-24).</title>
        <authorList>
            <person name="Mavromatis K."/>
            <person name="Abt B."/>
            <person name="Brambilla E."/>
            <person name="Lapidus A."/>
            <person name="Copeland A."/>
            <person name="Deshpande S."/>
            <person name="Nolan M."/>
            <person name="Lucas S."/>
            <person name="Tice H."/>
            <person name="Cheng J.F."/>
            <person name="Han C."/>
            <person name="Detter J.C."/>
            <person name="Woyke T."/>
            <person name="Goodwin L."/>
            <person name="Pitluck S."/>
            <person name="Held B."/>
            <person name="Brettin T."/>
            <person name="Tapia R."/>
            <person name="Ivanova N."/>
            <person name="Mikhailova N."/>
            <person name="Pati A."/>
            <person name="Liolios K."/>
            <person name="Chen A."/>
            <person name="Palaniappan K."/>
            <person name="Land M."/>
            <person name="Hauser L."/>
            <person name="Chang Y.J."/>
            <person name="Jeffries C.D."/>
            <person name="Rohde M."/>
            <person name="Goker M."/>
            <person name="Bristow J."/>
            <person name="Eisen J.A."/>
            <person name="Markowitz V."/>
            <person name="Hugenholtz P."/>
            <person name="Klenk H.P."/>
            <person name="Kyrpides N.C."/>
        </authorList>
    </citation>
    <scope>NUCLEOTIDE SEQUENCE [LARGE SCALE GENOMIC DNA]</scope>
    <source>
        <strain evidence="7">DSM 45221 / IAM 15411 / JCM 23193 / KCTC 12865</strain>
    </source>
</reference>
<dbReference type="Pfam" id="PF00884">
    <property type="entry name" value="Sulfatase"/>
    <property type="match status" value="1"/>
</dbReference>
<dbReference type="GO" id="GO:0046872">
    <property type="term" value="F:metal ion binding"/>
    <property type="evidence" value="ECO:0007669"/>
    <property type="project" value="UniProtKB-KW"/>
</dbReference>
<accession>D5EN67</accession>
<feature type="region of interest" description="Disordered" evidence="3">
    <location>
        <begin position="582"/>
        <end position="607"/>
    </location>
</feature>
<dbReference type="RefSeq" id="WP_013042227.1">
    <property type="nucleotide sequence ID" value="NC_014008.1"/>
</dbReference>
<evidence type="ECO:0000259" key="5">
    <source>
        <dbReference type="Pfam" id="PF00884"/>
    </source>
</evidence>
<dbReference type="SUPFAM" id="SSF53649">
    <property type="entry name" value="Alkaline phosphatase-like"/>
    <property type="match status" value="1"/>
</dbReference>
<dbReference type="Proteomes" id="UP000000925">
    <property type="component" value="Chromosome"/>
</dbReference>
<evidence type="ECO:0000256" key="3">
    <source>
        <dbReference type="SAM" id="MobiDB-lite"/>
    </source>
</evidence>
<dbReference type="Gene3D" id="3.40.720.10">
    <property type="entry name" value="Alkaline Phosphatase, subunit A"/>
    <property type="match status" value="1"/>
</dbReference>
<organism evidence="6 7">
    <name type="scientific">Coraliomargarita akajimensis (strain DSM 45221 / IAM 15411 / JCM 23193 / KCTC 12865 / 04OKA010-24)</name>
    <dbReference type="NCBI Taxonomy" id="583355"/>
    <lineage>
        <taxon>Bacteria</taxon>
        <taxon>Pseudomonadati</taxon>
        <taxon>Verrucomicrobiota</taxon>
        <taxon>Opitutia</taxon>
        <taxon>Puniceicoccales</taxon>
        <taxon>Coraliomargaritaceae</taxon>
        <taxon>Coraliomargarita</taxon>
    </lineage>
</organism>
<feature type="chain" id="PRO_5003070889" evidence="4">
    <location>
        <begin position="24"/>
        <end position="607"/>
    </location>
</feature>
<keyword evidence="1" id="KW-0479">Metal-binding</keyword>
<dbReference type="InterPro" id="IPR017850">
    <property type="entry name" value="Alkaline_phosphatase_core_sf"/>
</dbReference>
<dbReference type="PANTHER" id="PTHR45953:SF1">
    <property type="entry name" value="IDURONATE 2-SULFATASE"/>
    <property type="match status" value="1"/>
</dbReference>
<protein>
    <submittedName>
        <fullName evidence="6">Sulfatase</fullName>
    </submittedName>
</protein>
<keyword evidence="7" id="KW-1185">Reference proteome</keyword>
<feature type="signal peptide" evidence="4">
    <location>
        <begin position="1"/>
        <end position="23"/>
    </location>
</feature>
<evidence type="ECO:0000256" key="1">
    <source>
        <dbReference type="ARBA" id="ARBA00022723"/>
    </source>
</evidence>
<feature type="compositionally biased region" description="Polar residues" evidence="3">
    <location>
        <begin position="582"/>
        <end position="596"/>
    </location>
</feature>
<keyword evidence="4" id="KW-0732">Signal</keyword>
<evidence type="ECO:0000313" key="7">
    <source>
        <dbReference type="Proteomes" id="UP000000925"/>
    </source>
</evidence>
<dbReference type="STRING" id="583355.Caka_0477"/>
<dbReference type="EMBL" id="CP001998">
    <property type="protein sequence ID" value="ADE53502.1"/>
    <property type="molecule type" value="Genomic_DNA"/>
</dbReference>
<dbReference type="HOGENOM" id="CLU_444603_0_0_0"/>
<sequence>MKSRSLSILFGIAVASAPLSTQAAQPNVLWVLTDDHRYDSIRAFNKMMTGKEMSPLGYVESPYTDRLAEMGTTFLNTYCHAQGCAPSRASMHYGRYPHRSGIYEFEWFNNNVEHAELSLPEQMAKLGYQTFHVGKLGVRVRTTQPNGRFGGHQIYQQDISFHKMSADGLTDWKNQGTIDEINGVKLPEPIRGEWYMSPSGEWEFTNVALNEVPGLEDHNRTIDEKYDILRKYKSPKDKAAGHGEIIGGVSPQPYGKTRDGAYNTELIRFLQNPNKSLQVGSQTYKGVDPSKPLYANIGYDFPHTPVFPPKSFRDRFADKQYTLPEVDPAEFDKLPPQLQKLVKMSASDHYSEAEKQQMVQDYYAFCAYGDALIGDAVKAFVQYSQQNKQPWMIVYVCGDHGWRLNEHGAIYKFAPWKTDALDPVIVVSSDKQRFPAGKVVTELTELVDIAPTILAAGGANLANSEFDYLDGYDLAKVASGEVERDYIIGESHAVTGPRATIRTQDYMFSIKSRPRSKMAGKQMNWAMNASYKELEPVLYDLKRDPNELNNVAYNQEYRRIAEAMKDKLLNIVIGDNRREVNWTPNGSGTETATSNFAPGADDKKLKL</sequence>
<proteinExistence type="predicted"/>
<dbReference type="GO" id="GO:0005737">
    <property type="term" value="C:cytoplasm"/>
    <property type="evidence" value="ECO:0007669"/>
    <property type="project" value="TreeGrafter"/>
</dbReference>
<dbReference type="GO" id="GO:0008484">
    <property type="term" value="F:sulfuric ester hydrolase activity"/>
    <property type="evidence" value="ECO:0007669"/>
    <property type="project" value="TreeGrafter"/>
</dbReference>
<dbReference type="InterPro" id="IPR000917">
    <property type="entry name" value="Sulfatase_N"/>
</dbReference>
<dbReference type="PANTHER" id="PTHR45953">
    <property type="entry name" value="IDURONATE 2-SULFATASE"/>
    <property type="match status" value="1"/>
</dbReference>
<name>D5EN67_CORAD</name>
<evidence type="ECO:0000256" key="4">
    <source>
        <dbReference type="SAM" id="SignalP"/>
    </source>
</evidence>
<evidence type="ECO:0000313" key="6">
    <source>
        <dbReference type="EMBL" id="ADE53502.1"/>
    </source>
</evidence>
<dbReference type="AlphaFoldDB" id="D5EN67"/>